<comment type="cofactor">
    <cofactor evidence="1">
        <name>Mg(2+)</name>
        <dbReference type="ChEBI" id="CHEBI:18420"/>
    </cofactor>
</comment>
<comment type="subcellular location">
    <subcellularLocation>
        <location evidence="2">Membrane</location>
        <topology evidence="2">Multi-pass membrane protein</topology>
    </subcellularLocation>
</comment>
<dbReference type="Gene3D" id="1.10.357.140">
    <property type="entry name" value="UbiA prenyltransferase"/>
    <property type="match status" value="1"/>
</dbReference>
<comment type="caution">
    <text evidence="10">The sequence shown here is derived from an EMBL/GenBank/DDBJ whole genome shotgun (WGS) entry which is preliminary data.</text>
</comment>
<sequence length="323" mass="35243">MSDNKATLKSKSTTPAQPAPKVGADCKLYWRLTRMHPHALSIGPVAAKETDISLVWALLMSAYRLSLPPRTVAVHALVHAVACTFAHSAGCIWNDICDRDIDKHVERTKTRPIASGEITVPAALLLMEIPALGYFATMSYLGSGTMTLGAMVFFTVAPIYPLSKRFTNRPQLVLGVNCAWNAIVGWYAVNHTVDWSVVGPLFLGMTCWAVHFDTAYASPDKKFDKEFGVYSCAILFGDYIRPILSLFCAAFVGCLAYAGYANHQGPLYYAIAVGYPALGLLWQLVTTDNFETQDGIKIIKANASIGYLTVAGLLADYVYKVVL</sequence>
<evidence type="ECO:0000256" key="5">
    <source>
        <dbReference type="ARBA" id="ARBA00022679"/>
    </source>
</evidence>
<comment type="similarity">
    <text evidence="4">Belongs to the UbiA prenyltransferase family.</text>
</comment>
<dbReference type="PANTHER" id="PTHR11048">
    <property type="entry name" value="PRENYLTRANSFERASES"/>
    <property type="match status" value="1"/>
</dbReference>
<feature type="transmembrane region" description="Helical" evidence="9">
    <location>
        <begin position="113"/>
        <end position="134"/>
    </location>
</feature>
<evidence type="ECO:0000256" key="3">
    <source>
        <dbReference type="ARBA" id="ARBA00005179"/>
    </source>
</evidence>
<name>A0A4Y9XUN1_9APHY</name>
<gene>
    <name evidence="10" type="ORF">EVJ58_g9137</name>
</gene>
<evidence type="ECO:0000256" key="4">
    <source>
        <dbReference type="ARBA" id="ARBA00005985"/>
    </source>
</evidence>
<feature type="transmembrane region" description="Helical" evidence="9">
    <location>
        <begin position="266"/>
        <end position="286"/>
    </location>
</feature>
<feature type="transmembrane region" description="Helical" evidence="9">
    <location>
        <begin position="140"/>
        <end position="160"/>
    </location>
</feature>
<dbReference type="AlphaFoldDB" id="A0A4Y9XUN1"/>
<dbReference type="GO" id="GO:0005743">
    <property type="term" value="C:mitochondrial inner membrane"/>
    <property type="evidence" value="ECO:0007669"/>
    <property type="project" value="TreeGrafter"/>
</dbReference>
<evidence type="ECO:0000256" key="7">
    <source>
        <dbReference type="ARBA" id="ARBA00022989"/>
    </source>
</evidence>
<keyword evidence="6 9" id="KW-0812">Transmembrane</keyword>
<dbReference type="STRING" id="34475.A0A4Y9XUN1"/>
<keyword evidence="7 9" id="KW-1133">Transmembrane helix</keyword>
<dbReference type="EMBL" id="SEKV01000753">
    <property type="protein sequence ID" value="TFY53974.1"/>
    <property type="molecule type" value="Genomic_DNA"/>
</dbReference>
<feature type="transmembrane region" description="Helical" evidence="9">
    <location>
        <begin position="239"/>
        <end position="260"/>
    </location>
</feature>
<dbReference type="PANTHER" id="PTHR11048:SF28">
    <property type="entry name" value="4-HYDROXYBENZOATE POLYPRENYLTRANSFERASE, MITOCHONDRIAL"/>
    <property type="match status" value="1"/>
</dbReference>
<organism evidence="10 11">
    <name type="scientific">Rhodofomes roseus</name>
    <dbReference type="NCBI Taxonomy" id="34475"/>
    <lineage>
        <taxon>Eukaryota</taxon>
        <taxon>Fungi</taxon>
        <taxon>Dikarya</taxon>
        <taxon>Basidiomycota</taxon>
        <taxon>Agaricomycotina</taxon>
        <taxon>Agaricomycetes</taxon>
        <taxon>Polyporales</taxon>
        <taxon>Rhodofomes</taxon>
    </lineage>
</organism>
<dbReference type="InterPro" id="IPR044878">
    <property type="entry name" value="UbiA_sf"/>
</dbReference>
<dbReference type="InterPro" id="IPR000537">
    <property type="entry name" value="UbiA_prenyltransferase"/>
</dbReference>
<evidence type="ECO:0000256" key="9">
    <source>
        <dbReference type="SAM" id="Phobius"/>
    </source>
</evidence>
<evidence type="ECO:0008006" key="12">
    <source>
        <dbReference type="Google" id="ProtNLM"/>
    </source>
</evidence>
<evidence type="ECO:0000256" key="1">
    <source>
        <dbReference type="ARBA" id="ARBA00001946"/>
    </source>
</evidence>
<proteinExistence type="inferred from homology"/>
<dbReference type="Pfam" id="PF01040">
    <property type="entry name" value="UbiA"/>
    <property type="match status" value="1"/>
</dbReference>
<dbReference type="FunFam" id="1.20.120.1780:FF:000001">
    <property type="entry name" value="4-hydroxybenzoate octaprenyltransferase"/>
    <property type="match status" value="1"/>
</dbReference>
<dbReference type="CDD" id="cd13959">
    <property type="entry name" value="PT_UbiA_COQ2"/>
    <property type="match status" value="1"/>
</dbReference>
<keyword evidence="8 9" id="KW-0472">Membrane</keyword>
<evidence type="ECO:0000313" key="10">
    <source>
        <dbReference type="EMBL" id="TFY53974.1"/>
    </source>
</evidence>
<dbReference type="FunFam" id="1.10.357.140:FF:000008">
    <property type="entry name" value="4-hydroxybenzoate octaprenyltransferase"/>
    <property type="match status" value="1"/>
</dbReference>
<dbReference type="GO" id="GO:0008412">
    <property type="term" value="F:4-hydroxybenzoate polyprenyltransferase activity"/>
    <property type="evidence" value="ECO:0007669"/>
    <property type="project" value="TreeGrafter"/>
</dbReference>
<comment type="pathway">
    <text evidence="3">Secondary metabolite biosynthesis.</text>
</comment>
<dbReference type="InterPro" id="IPR030470">
    <property type="entry name" value="UbiA_prenylTrfase_CS"/>
</dbReference>
<evidence type="ECO:0000256" key="2">
    <source>
        <dbReference type="ARBA" id="ARBA00004141"/>
    </source>
</evidence>
<reference evidence="10 11" key="1">
    <citation type="submission" date="2019-01" db="EMBL/GenBank/DDBJ databases">
        <title>Genome sequencing of the rare red list fungi Fomitopsis rosea.</title>
        <authorList>
            <person name="Buettner E."/>
            <person name="Kellner H."/>
        </authorList>
    </citation>
    <scope>NUCLEOTIDE SEQUENCE [LARGE SCALE GENOMIC DNA]</scope>
    <source>
        <strain evidence="10 11">DSM 105464</strain>
    </source>
</reference>
<dbReference type="PROSITE" id="PS00943">
    <property type="entry name" value="UBIA"/>
    <property type="match status" value="1"/>
</dbReference>
<dbReference type="GO" id="GO:0006744">
    <property type="term" value="P:ubiquinone biosynthetic process"/>
    <property type="evidence" value="ECO:0007669"/>
    <property type="project" value="TreeGrafter"/>
</dbReference>
<evidence type="ECO:0000256" key="8">
    <source>
        <dbReference type="ARBA" id="ARBA00023136"/>
    </source>
</evidence>
<evidence type="ECO:0000256" key="6">
    <source>
        <dbReference type="ARBA" id="ARBA00022692"/>
    </source>
</evidence>
<dbReference type="Proteomes" id="UP000298390">
    <property type="component" value="Unassembled WGS sequence"/>
</dbReference>
<protein>
    <recommendedName>
        <fullName evidence="12">4-hydroxybenzoate polyprenyltransferase</fullName>
    </recommendedName>
</protein>
<keyword evidence="5" id="KW-0808">Transferase</keyword>
<accession>A0A4Y9XUN1</accession>
<feature type="transmembrane region" description="Helical" evidence="9">
    <location>
        <begin position="298"/>
        <end position="319"/>
    </location>
</feature>
<evidence type="ECO:0000313" key="11">
    <source>
        <dbReference type="Proteomes" id="UP000298390"/>
    </source>
</evidence>
<dbReference type="InterPro" id="IPR039653">
    <property type="entry name" value="Prenyltransferase"/>
</dbReference>
<dbReference type="Gene3D" id="1.20.120.1780">
    <property type="entry name" value="UbiA prenyltransferase"/>
    <property type="match status" value="1"/>
</dbReference>